<dbReference type="InParanoid" id="A0A1I4H595"/>
<dbReference type="SUPFAM" id="SSF48008">
    <property type="entry name" value="GntR ligand-binding domain-like"/>
    <property type="match status" value="1"/>
</dbReference>
<dbReference type="CDD" id="cd07377">
    <property type="entry name" value="WHTH_GntR"/>
    <property type="match status" value="1"/>
</dbReference>
<dbReference type="PROSITE" id="PS50949">
    <property type="entry name" value="HTH_GNTR"/>
    <property type="match status" value="1"/>
</dbReference>
<dbReference type="InterPro" id="IPR036388">
    <property type="entry name" value="WH-like_DNA-bd_sf"/>
</dbReference>
<evidence type="ECO:0000259" key="5">
    <source>
        <dbReference type="PROSITE" id="PS50949"/>
    </source>
</evidence>
<dbReference type="PANTHER" id="PTHR43537:SF5">
    <property type="entry name" value="UXU OPERON TRANSCRIPTIONAL REGULATOR"/>
    <property type="match status" value="1"/>
</dbReference>
<keyword evidence="1" id="KW-0805">Transcription regulation</keyword>
<dbReference type="InterPro" id="IPR036390">
    <property type="entry name" value="WH_DNA-bd_sf"/>
</dbReference>
<sequence>MSIAELLINSPRPEIADPRQTSVQIHRHLRDLITTGTLPPGTELKQAELARLFQVSRTPLREAFRMLQEEGLIAAEPNQRGRVTELDVDELDQIYGSRIALEGFGVRLTTGRLSPEEADDARATLARMLTAGEAHDLPAWNRAHQHFHEVLVCRAGARVCRTIATYTEMSERYLNTYHSSRPEAPAGRHREHQELLAAVLGEDRDESAFLIARHLEITALSVLSDIAPGSDALAVRNAVQMVAGPKLAEAARRRAGGRTGRGRAGVVGDHLPAPQHG</sequence>
<protein>
    <submittedName>
        <fullName evidence="6">Transcriptional regulator, GntR family</fullName>
    </submittedName>
</protein>
<reference evidence="6 7" key="1">
    <citation type="submission" date="2016-10" db="EMBL/GenBank/DDBJ databases">
        <authorList>
            <person name="de Groot N.N."/>
        </authorList>
    </citation>
    <scope>NUCLEOTIDE SEQUENCE [LARGE SCALE GENOMIC DNA]</scope>
    <source>
        <strain evidence="6 7">DSM 45317</strain>
    </source>
</reference>
<gene>
    <name evidence="6" type="ORF">SAMN04488085_11018</name>
</gene>
<feature type="domain" description="HTH gntR-type" evidence="5">
    <location>
        <begin position="19"/>
        <end position="86"/>
    </location>
</feature>
<evidence type="ECO:0000256" key="2">
    <source>
        <dbReference type="ARBA" id="ARBA00023125"/>
    </source>
</evidence>
<dbReference type="Pfam" id="PF07729">
    <property type="entry name" value="FCD"/>
    <property type="match status" value="1"/>
</dbReference>
<dbReference type="RefSeq" id="WP_091326437.1">
    <property type="nucleotide sequence ID" value="NZ_FOSW01000010.1"/>
</dbReference>
<dbReference type="InterPro" id="IPR011711">
    <property type="entry name" value="GntR_C"/>
</dbReference>
<organism evidence="6 7">
    <name type="scientific">Geodermatophilus ruber</name>
    <dbReference type="NCBI Taxonomy" id="504800"/>
    <lineage>
        <taxon>Bacteria</taxon>
        <taxon>Bacillati</taxon>
        <taxon>Actinomycetota</taxon>
        <taxon>Actinomycetes</taxon>
        <taxon>Geodermatophilales</taxon>
        <taxon>Geodermatophilaceae</taxon>
        <taxon>Geodermatophilus</taxon>
    </lineage>
</organism>
<dbReference type="InterPro" id="IPR008920">
    <property type="entry name" value="TF_FadR/GntR_C"/>
</dbReference>
<dbReference type="AlphaFoldDB" id="A0A1I4H595"/>
<dbReference type="Proteomes" id="UP000199152">
    <property type="component" value="Unassembled WGS sequence"/>
</dbReference>
<keyword evidence="2" id="KW-0238">DNA-binding</keyword>
<dbReference type="Pfam" id="PF00392">
    <property type="entry name" value="GntR"/>
    <property type="match status" value="1"/>
</dbReference>
<keyword evidence="7" id="KW-1185">Reference proteome</keyword>
<dbReference type="PANTHER" id="PTHR43537">
    <property type="entry name" value="TRANSCRIPTIONAL REGULATOR, GNTR FAMILY"/>
    <property type="match status" value="1"/>
</dbReference>
<dbReference type="SMART" id="SM00345">
    <property type="entry name" value="HTH_GNTR"/>
    <property type="match status" value="1"/>
</dbReference>
<dbReference type="OrthoDB" id="3186208at2"/>
<dbReference type="InterPro" id="IPR000524">
    <property type="entry name" value="Tscrpt_reg_HTH_GntR"/>
</dbReference>
<evidence type="ECO:0000313" key="6">
    <source>
        <dbReference type="EMBL" id="SFL36807.1"/>
    </source>
</evidence>
<keyword evidence="3" id="KW-0804">Transcription</keyword>
<dbReference type="PRINTS" id="PR00035">
    <property type="entry name" value="HTHGNTR"/>
</dbReference>
<dbReference type="SUPFAM" id="SSF46785">
    <property type="entry name" value="Winged helix' DNA-binding domain"/>
    <property type="match status" value="1"/>
</dbReference>
<dbReference type="GO" id="GO:0003677">
    <property type="term" value="F:DNA binding"/>
    <property type="evidence" value="ECO:0007669"/>
    <property type="project" value="UniProtKB-KW"/>
</dbReference>
<name>A0A1I4H595_9ACTN</name>
<accession>A0A1I4H595</accession>
<dbReference type="GO" id="GO:0003700">
    <property type="term" value="F:DNA-binding transcription factor activity"/>
    <property type="evidence" value="ECO:0007669"/>
    <property type="project" value="InterPro"/>
</dbReference>
<evidence type="ECO:0000256" key="3">
    <source>
        <dbReference type="ARBA" id="ARBA00023163"/>
    </source>
</evidence>
<dbReference type="SMART" id="SM00895">
    <property type="entry name" value="FCD"/>
    <property type="match status" value="1"/>
</dbReference>
<dbReference type="Gene3D" id="1.10.10.10">
    <property type="entry name" value="Winged helix-like DNA-binding domain superfamily/Winged helix DNA-binding domain"/>
    <property type="match status" value="1"/>
</dbReference>
<evidence type="ECO:0000256" key="1">
    <source>
        <dbReference type="ARBA" id="ARBA00023015"/>
    </source>
</evidence>
<dbReference type="Gene3D" id="1.20.120.530">
    <property type="entry name" value="GntR ligand-binding domain-like"/>
    <property type="match status" value="1"/>
</dbReference>
<proteinExistence type="predicted"/>
<dbReference type="STRING" id="504800.SAMN04488085_11018"/>
<dbReference type="EMBL" id="FOSW01000010">
    <property type="protein sequence ID" value="SFL36807.1"/>
    <property type="molecule type" value="Genomic_DNA"/>
</dbReference>
<evidence type="ECO:0000256" key="4">
    <source>
        <dbReference type="SAM" id="MobiDB-lite"/>
    </source>
</evidence>
<feature type="region of interest" description="Disordered" evidence="4">
    <location>
        <begin position="250"/>
        <end position="277"/>
    </location>
</feature>
<evidence type="ECO:0000313" key="7">
    <source>
        <dbReference type="Proteomes" id="UP000199152"/>
    </source>
</evidence>